<dbReference type="Pfam" id="PF03695">
    <property type="entry name" value="UPF0149"/>
    <property type="match status" value="1"/>
</dbReference>
<dbReference type="Proteomes" id="UP000243629">
    <property type="component" value="Unassembled WGS sequence"/>
</dbReference>
<evidence type="ECO:0000313" key="2">
    <source>
        <dbReference type="EMBL" id="SFM76036.1"/>
    </source>
</evidence>
<dbReference type="AlphaFoldDB" id="A0A1I4TH53"/>
<gene>
    <name evidence="2" type="ORF">SAMN05216217_11451</name>
</gene>
<dbReference type="PANTHER" id="PTHR37528">
    <property type="entry name" value="UPF0149 PROTEIN YGFB"/>
    <property type="match status" value="1"/>
</dbReference>
<sequence length="190" mass="20528">MMPALPAVFEFDRYLDVFADMAASGSPAELHGHLVGRLAAGTRFDHATWLNLASELAEATQSANEAGKLLLIQLQDASLALLAGSGFEFTLLLPDDSQPMLLRSEALGRWCQGFLGGFGLVPREAALTEEVEGVLADFAAIAQIQGEEEDSDQAESDFMELVEYVRMASLLVFSECQPSERDDQPPAALH</sequence>
<dbReference type="InterPro" id="IPR011978">
    <property type="entry name" value="YgfB-like"/>
</dbReference>
<dbReference type="InterPro" id="IPR036255">
    <property type="entry name" value="YgfB-like_sf"/>
</dbReference>
<evidence type="ECO:0000313" key="3">
    <source>
        <dbReference type="Proteomes" id="UP000243629"/>
    </source>
</evidence>
<proteinExistence type="inferred from homology"/>
<dbReference type="GO" id="GO:0005829">
    <property type="term" value="C:cytosol"/>
    <property type="evidence" value="ECO:0007669"/>
    <property type="project" value="TreeGrafter"/>
</dbReference>
<reference evidence="3" key="1">
    <citation type="submission" date="2016-10" db="EMBL/GenBank/DDBJ databases">
        <authorList>
            <person name="Varghese N."/>
            <person name="Submissions S."/>
        </authorList>
    </citation>
    <scope>NUCLEOTIDE SEQUENCE [LARGE SCALE GENOMIC DNA]</scope>
    <source>
        <strain evidence="3">DSM 24213</strain>
    </source>
</reference>
<dbReference type="Gene3D" id="1.20.120.740">
    <property type="entry name" value="YgfB uncharacterised protein family UPF0149, PF03695"/>
    <property type="match status" value="1"/>
</dbReference>
<keyword evidence="3" id="KW-1185">Reference proteome</keyword>
<evidence type="ECO:0000256" key="1">
    <source>
        <dbReference type="ARBA" id="ARBA00038308"/>
    </source>
</evidence>
<dbReference type="PANTHER" id="PTHR37528:SF1">
    <property type="entry name" value="UPF0149 PROTEIN YGFB"/>
    <property type="match status" value="1"/>
</dbReference>
<protein>
    <submittedName>
        <fullName evidence="2">Uncharacterized protein</fullName>
    </submittedName>
</protein>
<comment type="similarity">
    <text evidence="1">Belongs to the UPF0149 family.</text>
</comment>
<dbReference type="EMBL" id="FOUI01000014">
    <property type="protein sequence ID" value="SFM76036.1"/>
    <property type="molecule type" value="Genomic_DNA"/>
</dbReference>
<accession>A0A1I4TH53</accession>
<organism evidence="2 3">
    <name type="scientific">Halopseudomonas yangmingensis</name>
    <dbReference type="NCBI Taxonomy" id="1720063"/>
    <lineage>
        <taxon>Bacteria</taxon>
        <taxon>Pseudomonadati</taxon>
        <taxon>Pseudomonadota</taxon>
        <taxon>Gammaproteobacteria</taxon>
        <taxon>Pseudomonadales</taxon>
        <taxon>Pseudomonadaceae</taxon>
        <taxon>Halopseudomonas</taxon>
    </lineage>
</organism>
<dbReference type="STRING" id="1720063.SAMN05216217_11451"/>
<dbReference type="SUPFAM" id="SSF101327">
    <property type="entry name" value="YgfB-like"/>
    <property type="match status" value="1"/>
</dbReference>
<name>A0A1I4TH53_9GAMM</name>